<name>A0A699JWA9_TANCI</name>
<accession>A0A699JWA9</accession>
<feature type="compositionally biased region" description="Basic and acidic residues" evidence="1">
    <location>
        <begin position="73"/>
        <end position="86"/>
    </location>
</feature>
<protein>
    <submittedName>
        <fullName evidence="2">Nucleotide-binding alpha-beta plait domain-containing protein</fullName>
    </submittedName>
</protein>
<feature type="compositionally biased region" description="Polar residues" evidence="1">
    <location>
        <begin position="106"/>
        <end position="115"/>
    </location>
</feature>
<dbReference type="EMBL" id="BKCJ010448493">
    <property type="protein sequence ID" value="GFA57606.1"/>
    <property type="molecule type" value="Genomic_DNA"/>
</dbReference>
<evidence type="ECO:0000256" key="1">
    <source>
        <dbReference type="SAM" id="MobiDB-lite"/>
    </source>
</evidence>
<comment type="caution">
    <text evidence="2">The sequence shown here is derived from an EMBL/GenBank/DDBJ whole genome shotgun (WGS) entry which is preliminary data.</text>
</comment>
<feature type="compositionally biased region" description="Acidic residues" evidence="1">
    <location>
        <begin position="63"/>
        <end position="72"/>
    </location>
</feature>
<sequence>SLPVEEEVKPAFVLDDTCLNQRDVSTALMGKVKEFGSLSNLKMVFANEIRAKEISSWAPNFIEDNESEDDTDDEKKDEDLHEENVKMHKFTTMEGESDIEEVPETIFNNDQFVSHNSDDPNSGLKY</sequence>
<feature type="non-terminal residue" evidence="2">
    <location>
        <position position="1"/>
    </location>
</feature>
<gene>
    <name evidence="2" type="ORF">Tci_629578</name>
</gene>
<proteinExistence type="predicted"/>
<reference evidence="2" key="1">
    <citation type="journal article" date="2019" name="Sci. Rep.">
        <title>Draft genome of Tanacetum cinerariifolium, the natural source of mosquito coil.</title>
        <authorList>
            <person name="Yamashiro T."/>
            <person name="Shiraishi A."/>
            <person name="Satake H."/>
            <person name="Nakayama K."/>
        </authorList>
    </citation>
    <scope>NUCLEOTIDE SEQUENCE</scope>
</reference>
<dbReference type="AlphaFoldDB" id="A0A699JWA9"/>
<organism evidence="2">
    <name type="scientific">Tanacetum cinerariifolium</name>
    <name type="common">Dalmatian daisy</name>
    <name type="synonym">Chrysanthemum cinerariifolium</name>
    <dbReference type="NCBI Taxonomy" id="118510"/>
    <lineage>
        <taxon>Eukaryota</taxon>
        <taxon>Viridiplantae</taxon>
        <taxon>Streptophyta</taxon>
        <taxon>Embryophyta</taxon>
        <taxon>Tracheophyta</taxon>
        <taxon>Spermatophyta</taxon>
        <taxon>Magnoliopsida</taxon>
        <taxon>eudicotyledons</taxon>
        <taxon>Gunneridae</taxon>
        <taxon>Pentapetalae</taxon>
        <taxon>asterids</taxon>
        <taxon>campanulids</taxon>
        <taxon>Asterales</taxon>
        <taxon>Asteraceae</taxon>
        <taxon>Asteroideae</taxon>
        <taxon>Anthemideae</taxon>
        <taxon>Anthemidinae</taxon>
        <taxon>Tanacetum</taxon>
    </lineage>
</organism>
<feature type="region of interest" description="Disordered" evidence="1">
    <location>
        <begin position="59"/>
        <end position="126"/>
    </location>
</feature>
<evidence type="ECO:0000313" key="2">
    <source>
        <dbReference type="EMBL" id="GFA57606.1"/>
    </source>
</evidence>